<evidence type="ECO:0000313" key="2">
    <source>
        <dbReference type="Proteomes" id="UP000271889"/>
    </source>
</evidence>
<dbReference type="EMBL" id="UYRV01105042">
    <property type="protein sequence ID" value="VDN20505.1"/>
    <property type="molecule type" value="Genomic_DNA"/>
</dbReference>
<evidence type="ECO:0000313" key="1">
    <source>
        <dbReference type="EMBL" id="VDN20505.1"/>
    </source>
</evidence>
<protein>
    <submittedName>
        <fullName evidence="1">Uncharacterized protein</fullName>
    </submittedName>
</protein>
<dbReference type="Proteomes" id="UP000271889">
    <property type="component" value="Unassembled WGS sequence"/>
</dbReference>
<keyword evidence="2" id="KW-1185">Reference proteome</keyword>
<dbReference type="AlphaFoldDB" id="A0A3P7LTS8"/>
<name>A0A3P7LTS8_CYLGO</name>
<sequence length="85" mass="10008">MFEEQLIHGFHTIGDVCVQRNDVKSFNRAFSIMLRFAELLRIHFSVREMGTTTYFNNRFRIMFNSHEILCGPPQLLMMGLTSYSN</sequence>
<organism evidence="1 2">
    <name type="scientific">Cylicostephanus goldi</name>
    <name type="common">Nematode worm</name>
    <dbReference type="NCBI Taxonomy" id="71465"/>
    <lineage>
        <taxon>Eukaryota</taxon>
        <taxon>Metazoa</taxon>
        <taxon>Ecdysozoa</taxon>
        <taxon>Nematoda</taxon>
        <taxon>Chromadorea</taxon>
        <taxon>Rhabditida</taxon>
        <taxon>Rhabditina</taxon>
        <taxon>Rhabditomorpha</taxon>
        <taxon>Strongyloidea</taxon>
        <taxon>Strongylidae</taxon>
        <taxon>Cylicostephanus</taxon>
    </lineage>
</organism>
<accession>A0A3P7LTS8</accession>
<gene>
    <name evidence="1" type="ORF">CGOC_LOCUS8827</name>
</gene>
<reference evidence="1 2" key="1">
    <citation type="submission" date="2018-11" db="EMBL/GenBank/DDBJ databases">
        <authorList>
            <consortium name="Pathogen Informatics"/>
        </authorList>
    </citation>
    <scope>NUCLEOTIDE SEQUENCE [LARGE SCALE GENOMIC DNA]</scope>
</reference>
<proteinExistence type="predicted"/>